<dbReference type="EMBL" id="JACAQR010000065">
    <property type="protein sequence ID" value="NWD45889.1"/>
    <property type="molecule type" value="Genomic_DNA"/>
</dbReference>
<comment type="caution">
    <text evidence="5">The sequence shown here is derived from an EMBL/GenBank/DDBJ whole genome shotgun (WGS) entry which is preliminary data.</text>
</comment>
<dbReference type="Pfam" id="PF08241">
    <property type="entry name" value="Methyltransf_11"/>
    <property type="match status" value="1"/>
</dbReference>
<gene>
    <name evidence="5" type="ORF">HX826_28790</name>
</gene>
<dbReference type="AlphaFoldDB" id="A0AAJ3HA26"/>
<evidence type="ECO:0000313" key="6">
    <source>
        <dbReference type="Proteomes" id="UP000546584"/>
    </source>
</evidence>
<dbReference type="RefSeq" id="WP_177027451.1">
    <property type="nucleotide sequence ID" value="NZ_JACAQR010000065.1"/>
</dbReference>
<keyword evidence="3" id="KW-0808">Transferase</keyword>
<protein>
    <submittedName>
        <fullName evidence="5">Methyltransferase domain-containing protein</fullName>
    </submittedName>
</protein>
<dbReference type="PANTHER" id="PTHR44942:SF4">
    <property type="entry name" value="METHYLTRANSFERASE TYPE 11 DOMAIN-CONTAINING PROTEIN"/>
    <property type="match status" value="1"/>
</dbReference>
<dbReference type="InterPro" id="IPR029063">
    <property type="entry name" value="SAM-dependent_MTases_sf"/>
</dbReference>
<evidence type="ECO:0000313" key="5">
    <source>
        <dbReference type="EMBL" id="NWD45889.1"/>
    </source>
</evidence>
<dbReference type="PANTHER" id="PTHR44942">
    <property type="entry name" value="METHYLTRANSF_11 DOMAIN-CONTAINING PROTEIN"/>
    <property type="match status" value="1"/>
</dbReference>
<evidence type="ECO:0000256" key="3">
    <source>
        <dbReference type="ARBA" id="ARBA00022679"/>
    </source>
</evidence>
<comment type="similarity">
    <text evidence="1">Belongs to the methyltransferase superfamily.</text>
</comment>
<proteinExistence type="inferred from homology"/>
<dbReference type="InterPro" id="IPR013216">
    <property type="entry name" value="Methyltransf_11"/>
</dbReference>
<name>A0AAJ3HA26_9PSED</name>
<dbReference type="GO" id="GO:0008757">
    <property type="term" value="F:S-adenosylmethionine-dependent methyltransferase activity"/>
    <property type="evidence" value="ECO:0007669"/>
    <property type="project" value="InterPro"/>
</dbReference>
<feature type="domain" description="Methyltransferase type 11" evidence="4">
    <location>
        <begin position="55"/>
        <end position="149"/>
    </location>
</feature>
<dbReference type="Gene3D" id="3.40.50.150">
    <property type="entry name" value="Vaccinia Virus protein VP39"/>
    <property type="match status" value="1"/>
</dbReference>
<evidence type="ECO:0000256" key="1">
    <source>
        <dbReference type="ARBA" id="ARBA00008361"/>
    </source>
</evidence>
<dbReference type="CDD" id="cd02440">
    <property type="entry name" value="AdoMet_MTases"/>
    <property type="match status" value="1"/>
</dbReference>
<sequence length="274" mass="30274">MPLRSPAERYLEDFHQRQPGTTSAAFAELKAVKYSSSYAALTAHVPTAQSPLNVLDLACGDGYLLKLLADRQQPGLQLTGVDMSQAELDAARLRLPSDVTLLKERAQALSMATGSVDVLLSHMAIMLMDDLEQVLQEVQRILRSGGTLAVLIGRTFLLGPAGDAFLDAFRPIAKEDRLPHLPMGDPRTRSEAGWGTLLAEHFTDIHFEDIDVHWQPQPAALWTSLKETYDIDRLTIPAKARLKERFLTAITHLRQSDGSVSTGWGLRVISARRQ</sequence>
<accession>A0AAJ3HA26</accession>
<dbReference type="GO" id="GO:0032259">
    <property type="term" value="P:methylation"/>
    <property type="evidence" value="ECO:0007669"/>
    <property type="project" value="UniProtKB-KW"/>
</dbReference>
<reference evidence="5 6" key="1">
    <citation type="submission" date="2020-04" db="EMBL/GenBank/DDBJ databases">
        <title>Molecular characterization of pseudomonads from Agaricus bisporus reveal novel blotch 2 pathogens in Western Europe.</title>
        <authorList>
            <person name="Taparia T."/>
            <person name="Krijger M."/>
            <person name="Haynes E."/>
            <person name="Elpinstone J.G."/>
            <person name="Noble R."/>
            <person name="Van Der Wolf J."/>
        </authorList>
    </citation>
    <scope>NUCLEOTIDE SEQUENCE [LARGE SCALE GENOMIC DNA]</scope>
    <source>
        <strain evidence="5 6">IPO3753</strain>
    </source>
</reference>
<organism evidence="5 6">
    <name type="scientific">Pseudomonas yamanorum</name>
    <dbReference type="NCBI Taxonomy" id="515393"/>
    <lineage>
        <taxon>Bacteria</taxon>
        <taxon>Pseudomonadati</taxon>
        <taxon>Pseudomonadota</taxon>
        <taxon>Gammaproteobacteria</taxon>
        <taxon>Pseudomonadales</taxon>
        <taxon>Pseudomonadaceae</taxon>
        <taxon>Pseudomonas</taxon>
    </lineage>
</organism>
<evidence type="ECO:0000259" key="4">
    <source>
        <dbReference type="Pfam" id="PF08241"/>
    </source>
</evidence>
<dbReference type="SUPFAM" id="SSF53335">
    <property type="entry name" value="S-adenosyl-L-methionine-dependent methyltransferases"/>
    <property type="match status" value="1"/>
</dbReference>
<dbReference type="Proteomes" id="UP000546584">
    <property type="component" value="Unassembled WGS sequence"/>
</dbReference>
<evidence type="ECO:0000256" key="2">
    <source>
        <dbReference type="ARBA" id="ARBA00022603"/>
    </source>
</evidence>
<keyword evidence="2 5" id="KW-0489">Methyltransferase</keyword>
<dbReference type="InterPro" id="IPR051052">
    <property type="entry name" value="Diverse_substrate_MTase"/>
</dbReference>